<keyword evidence="4" id="KW-0378">Hydrolase</keyword>
<keyword evidence="4" id="KW-0540">Nuclease</keyword>
<organism evidence="4">
    <name type="scientific">Siphoviridae sp. ctEJG5</name>
    <dbReference type="NCBI Taxonomy" id="2827814"/>
    <lineage>
        <taxon>Viruses</taxon>
        <taxon>Duplodnaviria</taxon>
        <taxon>Heunggongvirae</taxon>
        <taxon>Uroviricota</taxon>
        <taxon>Caudoviricetes</taxon>
    </lineage>
</organism>
<comment type="cofactor">
    <cofactor evidence="1">
        <name>Mg(2+)</name>
        <dbReference type="ChEBI" id="CHEBI:18420"/>
    </cofactor>
</comment>
<proteinExistence type="predicted"/>
<sequence length="177" mass="21307">MLYCNHRKEVVTVKTEQFRINKNSDFPGVYIIVNMDNQKVYIGSTRNIHKRLKTHLYSLKKGKHSSSTFQKDFDSGNSFIAYPLTRVELLPKYLKDHNLRHFEYMAIKMFDSTNPEKGYNKVNRKAESYELGNIKQANSLFNDFFEVKEKYKTRTDLEYYKEYYEEELEFFLKQAMR</sequence>
<dbReference type="Pfam" id="PF01541">
    <property type="entry name" value="GIY-YIG"/>
    <property type="match status" value="1"/>
</dbReference>
<evidence type="ECO:0000256" key="2">
    <source>
        <dbReference type="ARBA" id="ARBA00022842"/>
    </source>
</evidence>
<reference evidence="4" key="1">
    <citation type="journal article" date="2021" name="Proc. Natl. Acad. Sci. U.S.A.">
        <title>A Catalog of Tens of Thousands of Viruses from Human Metagenomes Reveals Hidden Associations with Chronic Diseases.</title>
        <authorList>
            <person name="Tisza M.J."/>
            <person name="Buck C.B."/>
        </authorList>
    </citation>
    <scope>NUCLEOTIDE SEQUENCE</scope>
    <source>
        <strain evidence="4">CtEJG5</strain>
    </source>
</reference>
<dbReference type="Gene3D" id="3.40.1440.10">
    <property type="entry name" value="GIY-YIG endonuclease"/>
    <property type="match status" value="1"/>
</dbReference>
<evidence type="ECO:0000256" key="1">
    <source>
        <dbReference type="ARBA" id="ARBA00001946"/>
    </source>
</evidence>
<dbReference type="SMART" id="SM00465">
    <property type="entry name" value="GIYc"/>
    <property type="match status" value="1"/>
</dbReference>
<protein>
    <submittedName>
        <fullName evidence="4">Intron associated endonuclease</fullName>
    </submittedName>
</protein>
<dbReference type="EMBL" id="BK032506">
    <property type="protein sequence ID" value="DAF43339.1"/>
    <property type="molecule type" value="Genomic_DNA"/>
</dbReference>
<feature type="domain" description="GIY-YIG" evidence="3">
    <location>
        <begin position="25"/>
        <end position="119"/>
    </location>
</feature>
<evidence type="ECO:0000259" key="3">
    <source>
        <dbReference type="PROSITE" id="PS50164"/>
    </source>
</evidence>
<dbReference type="InterPro" id="IPR000305">
    <property type="entry name" value="GIY-YIG_endonuc"/>
</dbReference>
<dbReference type="SUPFAM" id="SSF82771">
    <property type="entry name" value="GIY-YIG endonuclease"/>
    <property type="match status" value="1"/>
</dbReference>
<dbReference type="InterPro" id="IPR035901">
    <property type="entry name" value="GIY-YIG_endonuc_sf"/>
</dbReference>
<dbReference type="GO" id="GO:0004519">
    <property type="term" value="F:endonuclease activity"/>
    <property type="evidence" value="ECO:0007669"/>
    <property type="project" value="UniProtKB-KW"/>
</dbReference>
<accession>A0A8S5RXV5</accession>
<name>A0A8S5RXV5_9CAUD</name>
<dbReference type="PROSITE" id="PS50164">
    <property type="entry name" value="GIY_YIG"/>
    <property type="match status" value="1"/>
</dbReference>
<evidence type="ECO:0000313" key="4">
    <source>
        <dbReference type="EMBL" id="DAF43339.1"/>
    </source>
</evidence>
<keyword evidence="4" id="KW-0255">Endonuclease</keyword>
<keyword evidence="2" id="KW-0460">Magnesium</keyword>